<proteinExistence type="predicted"/>
<protein>
    <submittedName>
        <fullName evidence="1">Uncharacterized protein</fullName>
    </submittedName>
</protein>
<gene>
    <name evidence="1" type="ORF">EB241_06245</name>
</gene>
<dbReference type="Proteomes" id="UP000279457">
    <property type="component" value="Unassembled WGS sequence"/>
</dbReference>
<evidence type="ECO:0000313" key="2">
    <source>
        <dbReference type="Proteomes" id="UP000279457"/>
    </source>
</evidence>
<keyword evidence="2" id="KW-1185">Reference proteome</keyword>
<reference evidence="1 2" key="1">
    <citation type="submission" date="2018-10" db="EMBL/GenBank/DDBJ databases">
        <title>Draft genome sequence for the type isolate of Erwinia psidii, agent causal of bacterial blight in guava (Psidium guajava) and wilt and die-back of Eucalyptus spp.</title>
        <authorList>
            <person name="Hermenegildo P.S."/>
            <person name="Santos S.A."/>
            <person name="Guimaraes L.M.S."/>
            <person name="Vidigal P.M.P."/>
            <person name="Pereira I.C."/>
            <person name="Badel J.L."/>
            <person name="Alfenas-Zerbini P."/>
            <person name="Ferreira M.A.S.V."/>
            <person name="Alfenas A.C."/>
        </authorList>
    </citation>
    <scope>NUCLEOTIDE SEQUENCE [LARGE SCALE GENOMIC DNA]</scope>
    <source>
        <strain evidence="1 2">IBSBF 435</strain>
    </source>
</reference>
<comment type="caution">
    <text evidence="1">The sequence shown here is derived from an EMBL/GenBank/DDBJ whole genome shotgun (WGS) entry which is preliminary data.</text>
</comment>
<evidence type="ECO:0000313" key="1">
    <source>
        <dbReference type="EMBL" id="RQM39344.1"/>
    </source>
</evidence>
<dbReference type="EMBL" id="RHHM01000003">
    <property type="protein sequence ID" value="RQM39344.1"/>
    <property type="molecule type" value="Genomic_DNA"/>
</dbReference>
<name>A0A3N6S1D0_9GAMM</name>
<accession>A0A3N6S1D0</accession>
<organism evidence="1 2">
    <name type="scientific">Erwinia psidii</name>
    <dbReference type="NCBI Taxonomy" id="69224"/>
    <lineage>
        <taxon>Bacteria</taxon>
        <taxon>Pseudomonadati</taxon>
        <taxon>Pseudomonadota</taxon>
        <taxon>Gammaproteobacteria</taxon>
        <taxon>Enterobacterales</taxon>
        <taxon>Erwiniaceae</taxon>
        <taxon>Erwinia</taxon>
    </lineage>
</organism>
<sequence length="66" mass="7781">MNNSTASGRSRAPAHERQLIRQLFSKKCFFIFSEKNYFFDPEQGNGNFTFKVKFMARYPCDAKTFK</sequence>
<dbReference type="AlphaFoldDB" id="A0A3N6S1D0"/>